<accession>A0A2J6WM92</accession>
<reference evidence="1 2" key="1">
    <citation type="submission" date="2018-01" db="EMBL/GenBank/DDBJ databases">
        <title>Metagenomic assembled genomes from two thermal pools in the Uzon Caldera, Kamchatka, Russia.</title>
        <authorList>
            <person name="Wilkins L."/>
            <person name="Ettinger C."/>
        </authorList>
    </citation>
    <scope>NUCLEOTIDE SEQUENCE [LARGE SCALE GENOMIC DNA]</scope>
    <source>
        <strain evidence="1">ZAV-05</strain>
    </source>
</reference>
<sequence>MIKKDLSFLENEYLQFLLMNYFIGENEIELNTEYYTYLPKGKVSFISPENGEKVDIESSNISDCAEMYTSLKDSKVIKQITMTLNGKNITIDFVLKTSPLRITGIVAPKSLAEEFDDKVMERLLYFDLIKQFYQKTLKSFLELRISDDWQQLLKNFEDYLSKIV</sequence>
<gene>
    <name evidence="1" type="ORF">C0187_03790</name>
</gene>
<dbReference type="RefSeq" id="WP_424605913.1">
    <property type="nucleotide sequence ID" value="NZ_JBNAVA010000008.1"/>
</dbReference>
<dbReference type="Proteomes" id="UP000242881">
    <property type="component" value="Unassembled WGS sequence"/>
</dbReference>
<dbReference type="AlphaFoldDB" id="A0A2J6WM92"/>
<name>A0A2J6WM92_9BACT</name>
<dbReference type="EMBL" id="PNIN01000039">
    <property type="protein sequence ID" value="PMP71514.1"/>
    <property type="molecule type" value="Genomic_DNA"/>
</dbReference>
<evidence type="ECO:0000313" key="2">
    <source>
        <dbReference type="Proteomes" id="UP000242881"/>
    </source>
</evidence>
<proteinExistence type="predicted"/>
<comment type="caution">
    <text evidence="1">The sequence shown here is derived from an EMBL/GenBank/DDBJ whole genome shotgun (WGS) entry which is preliminary data.</text>
</comment>
<evidence type="ECO:0000313" key="1">
    <source>
        <dbReference type="EMBL" id="PMP71514.1"/>
    </source>
</evidence>
<organism evidence="1 2">
    <name type="scientific">Calditerrivibrio nitroreducens</name>
    <dbReference type="NCBI Taxonomy" id="477976"/>
    <lineage>
        <taxon>Bacteria</taxon>
        <taxon>Pseudomonadati</taxon>
        <taxon>Deferribacterota</taxon>
        <taxon>Deferribacteres</taxon>
        <taxon>Deferribacterales</taxon>
        <taxon>Calditerrivibrionaceae</taxon>
    </lineage>
</organism>
<protein>
    <submittedName>
        <fullName evidence="1">Uncharacterized protein</fullName>
    </submittedName>
</protein>